<dbReference type="AlphaFoldDB" id="A0A8H6SZQ4"/>
<sequence length="327" mass="35243">MPSDSDEYPPQERSTRRPVGTTPTGGPRGARRAMTSKQRAECRILSAHGIALSVLSSCFEKSVPTITRALRNEYAEPDDTSRDVALAGDLPSILHKYELAQPASTPGSCLPSRPGSGFSLRSSGHDSTEQAVQERETRFGTLGTYLRPQFTANLLSAQAFDDARTPQALQPFSASEYPACKGIDPALTISARIPSRKPAVYPFPPRPYAAQNLNQPTQLAASTSPSIGAGNSFSSVTPVNIQPAEDTDENALLVFLQSAPRESLAGYIGLLRSVGLGLPELRNMKSCYDAYAMKSHFALILTDQIGEHAPMTLHHIAMLIEAIINHL</sequence>
<name>A0A8H6SZQ4_9AGAR</name>
<feature type="region of interest" description="Disordered" evidence="1">
    <location>
        <begin position="1"/>
        <end position="37"/>
    </location>
</feature>
<evidence type="ECO:0000256" key="1">
    <source>
        <dbReference type="SAM" id="MobiDB-lite"/>
    </source>
</evidence>
<evidence type="ECO:0000313" key="3">
    <source>
        <dbReference type="Proteomes" id="UP000636479"/>
    </source>
</evidence>
<reference evidence="2" key="1">
    <citation type="submission" date="2020-05" db="EMBL/GenBank/DDBJ databases">
        <title>Mycena genomes resolve the evolution of fungal bioluminescence.</title>
        <authorList>
            <person name="Tsai I.J."/>
        </authorList>
    </citation>
    <scope>NUCLEOTIDE SEQUENCE</scope>
    <source>
        <strain evidence="2">171206Taipei</strain>
    </source>
</reference>
<proteinExistence type="predicted"/>
<dbReference type="EMBL" id="JACAZF010000004">
    <property type="protein sequence ID" value="KAF7307631.1"/>
    <property type="molecule type" value="Genomic_DNA"/>
</dbReference>
<dbReference type="GeneID" id="59344874"/>
<dbReference type="Proteomes" id="UP000636479">
    <property type="component" value="Unassembled WGS sequence"/>
</dbReference>
<feature type="compositionally biased region" description="Basic and acidic residues" evidence="1">
    <location>
        <begin position="123"/>
        <end position="133"/>
    </location>
</feature>
<dbReference type="RefSeq" id="XP_037222650.1">
    <property type="nucleotide sequence ID" value="XM_037362358.1"/>
</dbReference>
<feature type="region of interest" description="Disordered" evidence="1">
    <location>
        <begin position="102"/>
        <end position="133"/>
    </location>
</feature>
<keyword evidence="3" id="KW-1185">Reference proteome</keyword>
<evidence type="ECO:0000313" key="2">
    <source>
        <dbReference type="EMBL" id="KAF7307631.1"/>
    </source>
</evidence>
<protein>
    <submittedName>
        <fullName evidence="2">Uncharacterized protein</fullName>
    </submittedName>
</protein>
<comment type="caution">
    <text evidence="2">The sequence shown here is derived from an EMBL/GenBank/DDBJ whole genome shotgun (WGS) entry which is preliminary data.</text>
</comment>
<organism evidence="2 3">
    <name type="scientific">Mycena indigotica</name>
    <dbReference type="NCBI Taxonomy" id="2126181"/>
    <lineage>
        <taxon>Eukaryota</taxon>
        <taxon>Fungi</taxon>
        <taxon>Dikarya</taxon>
        <taxon>Basidiomycota</taxon>
        <taxon>Agaricomycotina</taxon>
        <taxon>Agaricomycetes</taxon>
        <taxon>Agaricomycetidae</taxon>
        <taxon>Agaricales</taxon>
        <taxon>Marasmiineae</taxon>
        <taxon>Mycenaceae</taxon>
        <taxon>Mycena</taxon>
    </lineage>
</organism>
<accession>A0A8H6SZQ4</accession>
<gene>
    <name evidence="2" type="ORF">MIND_00558300</name>
</gene>